<reference evidence="5" key="2">
    <citation type="submission" date="2024-10" db="UniProtKB">
        <authorList>
            <consortium name="EnsemblProtists"/>
        </authorList>
    </citation>
    <scope>IDENTIFICATION</scope>
</reference>
<feature type="compositionally biased region" description="Gly residues" evidence="4">
    <location>
        <begin position="196"/>
        <end position="215"/>
    </location>
</feature>
<evidence type="ECO:0000313" key="5">
    <source>
        <dbReference type="EnsemblProtists" id="EOD36879"/>
    </source>
</evidence>
<name>A0A0D3KM94_EMIH1</name>
<evidence type="ECO:0000256" key="2">
    <source>
        <dbReference type="ARBA" id="ARBA00023161"/>
    </source>
</evidence>
<protein>
    <recommendedName>
        <fullName evidence="3">Nonsense-mediated mRNA decay factor SMG8</fullName>
    </recommendedName>
</protein>
<dbReference type="RefSeq" id="XP_005789308.1">
    <property type="nucleotide sequence ID" value="XM_005789251.1"/>
</dbReference>
<dbReference type="EnsemblProtists" id="EOD36879">
    <property type="protein sequence ID" value="EOD36879"/>
    <property type="gene ID" value="EMIHUDRAFT_449129"/>
</dbReference>
<dbReference type="PaxDb" id="2903-EOD36879"/>
<reference evidence="6" key="1">
    <citation type="journal article" date="2013" name="Nature">
        <title>Pan genome of the phytoplankton Emiliania underpins its global distribution.</title>
        <authorList>
            <person name="Read B.A."/>
            <person name="Kegel J."/>
            <person name="Klute M.J."/>
            <person name="Kuo A."/>
            <person name="Lefebvre S.C."/>
            <person name="Maumus F."/>
            <person name="Mayer C."/>
            <person name="Miller J."/>
            <person name="Monier A."/>
            <person name="Salamov A."/>
            <person name="Young J."/>
            <person name="Aguilar M."/>
            <person name="Claverie J.M."/>
            <person name="Frickenhaus S."/>
            <person name="Gonzalez K."/>
            <person name="Herman E.K."/>
            <person name="Lin Y.C."/>
            <person name="Napier J."/>
            <person name="Ogata H."/>
            <person name="Sarno A.F."/>
            <person name="Shmutz J."/>
            <person name="Schroeder D."/>
            <person name="de Vargas C."/>
            <person name="Verret F."/>
            <person name="von Dassow P."/>
            <person name="Valentin K."/>
            <person name="Van de Peer Y."/>
            <person name="Wheeler G."/>
            <person name="Dacks J.B."/>
            <person name="Delwiche C.F."/>
            <person name="Dyhrman S.T."/>
            <person name="Glockner G."/>
            <person name="John U."/>
            <person name="Richards T."/>
            <person name="Worden A.Z."/>
            <person name="Zhang X."/>
            <person name="Grigoriev I.V."/>
            <person name="Allen A.E."/>
            <person name="Bidle K."/>
            <person name="Borodovsky M."/>
            <person name="Bowler C."/>
            <person name="Brownlee C."/>
            <person name="Cock J.M."/>
            <person name="Elias M."/>
            <person name="Gladyshev V.N."/>
            <person name="Groth M."/>
            <person name="Guda C."/>
            <person name="Hadaegh A."/>
            <person name="Iglesias-Rodriguez M.D."/>
            <person name="Jenkins J."/>
            <person name="Jones B.M."/>
            <person name="Lawson T."/>
            <person name="Leese F."/>
            <person name="Lindquist E."/>
            <person name="Lobanov A."/>
            <person name="Lomsadze A."/>
            <person name="Malik S.B."/>
            <person name="Marsh M.E."/>
            <person name="Mackinder L."/>
            <person name="Mock T."/>
            <person name="Mueller-Roeber B."/>
            <person name="Pagarete A."/>
            <person name="Parker M."/>
            <person name="Probert I."/>
            <person name="Quesneville H."/>
            <person name="Raines C."/>
            <person name="Rensing S.A."/>
            <person name="Riano-Pachon D.M."/>
            <person name="Richier S."/>
            <person name="Rokitta S."/>
            <person name="Shiraiwa Y."/>
            <person name="Soanes D.M."/>
            <person name="van der Giezen M."/>
            <person name="Wahlund T.M."/>
            <person name="Williams B."/>
            <person name="Wilson W."/>
            <person name="Wolfe G."/>
            <person name="Wurch L.L."/>
        </authorList>
    </citation>
    <scope>NUCLEOTIDE SEQUENCE</scope>
</reference>
<dbReference type="InterPro" id="IPR019354">
    <property type="entry name" value="SMG8-like"/>
</dbReference>
<evidence type="ECO:0000256" key="3">
    <source>
        <dbReference type="ARBA" id="ARBA00029509"/>
    </source>
</evidence>
<organism evidence="5 6">
    <name type="scientific">Emiliania huxleyi (strain CCMP1516)</name>
    <dbReference type="NCBI Taxonomy" id="280463"/>
    <lineage>
        <taxon>Eukaryota</taxon>
        <taxon>Haptista</taxon>
        <taxon>Haptophyta</taxon>
        <taxon>Prymnesiophyceae</taxon>
        <taxon>Isochrysidales</taxon>
        <taxon>Noelaerhabdaceae</taxon>
        <taxon>Emiliania</taxon>
    </lineage>
</organism>
<proteinExistence type="inferred from homology"/>
<dbReference type="GeneID" id="17282149"/>
<comment type="similarity">
    <text evidence="1">Belongs to the SMG8 family.</text>
</comment>
<accession>A0A0D3KM94</accession>
<keyword evidence="2" id="KW-0866">Nonsense-mediated mRNA decay</keyword>
<feature type="region of interest" description="Disordered" evidence="4">
    <location>
        <begin position="188"/>
        <end position="256"/>
    </location>
</feature>
<evidence type="ECO:0000313" key="6">
    <source>
        <dbReference type="Proteomes" id="UP000013827"/>
    </source>
</evidence>
<evidence type="ECO:0000256" key="1">
    <source>
        <dbReference type="ARBA" id="ARBA00006443"/>
    </source>
</evidence>
<dbReference type="AlphaFoldDB" id="A0A0D3KM94"/>
<evidence type="ECO:0000256" key="4">
    <source>
        <dbReference type="SAM" id="MobiDB-lite"/>
    </source>
</evidence>
<sequence>MLALPQALPSGRSPLFVVGIIGSDPSQDDAALNLAALLSEADTFRSAADVSAVVAHHDAERGVLYLAVAANAPPPPTGPDVSSSAVQAWLADQSYRHARGLLLLSLSCDVVLVASHRSSLDVPLLKTLRAVFGLKVELQHALGEALANERNDRDASRAASGADVPAPVLGAVFGPMPRLPGLAAARPATDPALQPAGGGAAAAPASGGGGGGGGARKARPALNSASKSGKPPRAEGGGAAPALGGEEDGGVEEARSQLAAALDSQLRALLGSSKQL</sequence>
<dbReference type="PANTHER" id="PTHR13091">
    <property type="entry name" value="AMPLIFIED IN BREAST CANCER 2-RELATED"/>
    <property type="match status" value="1"/>
</dbReference>
<dbReference type="GO" id="GO:0000184">
    <property type="term" value="P:nuclear-transcribed mRNA catabolic process, nonsense-mediated decay"/>
    <property type="evidence" value="ECO:0007669"/>
    <property type="project" value="UniProtKB-KW"/>
</dbReference>
<keyword evidence="6" id="KW-1185">Reference proteome</keyword>
<dbReference type="Proteomes" id="UP000013827">
    <property type="component" value="Unassembled WGS sequence"/>
</dbReference>
<dbReference type="PANTHER" id="PTHR13091:SF0">
    <property type="entry name" value="NONSENSE-MEDIATED MRNA DECAY FACTOR SMG8"/>
    <property type="match status" value="1"/>
</dbReference>
<dbReference type="KEGG" id="ehx:EMIHUDRAFT_449129"/>
<dbReference type="HOGENOM" id="CLU_1010456_0_0_1"/>